<accession>A0A2P7QI92</accession>
<organism evidence="1 2">
    <name type="scientific">Allosphingosinicella deserti</name>
    <dbReference type="NCBI Taxonomy" id="2116704"/>
    <lineage>
        <taxon>Bacteria</taxon>
        <taxon>Pseudomonadati</taxon>
        <taxon>Pseudomonadota</taxon>
        <taxon>Alphaproteobacteria</taxon>
        <taxon>Sphingomonadales</taxon>
        <taxon>Sphingomonadaceae</taxon>
        <taxon>Allosphingosinicella</taxon>
    </lineage>
</organism>
<dbReference type="RefSeq" id="WP_106515126.1">
    <property type="nucleotide sequence ID" value="NZ_PXYI01000008.1"/>
</dbReference>
<dbReference type="EMBL" id="PXYI01000008">
    <property type="protein sequence ID" value="PSJ37683.1"/>
    <property type="molecule type" value="Genomic_DNA"/>
</dbReference>
<keyword evidence="2" id="KW-1185">Reference proteome</keyword>
<gene>
    <name evidence="1" type="ORF">C7I55_21730</name>
</gene>
<dbReference type="Proteomes" id="UP000241167">
    <property type="component" value="Unassembled WGS sequence"/>
</dbReference>
<evidence type="ECO:0000313" key="1">
    <source>
        <dbReference type="EMBL" id="PSJ37683.1"/>
    </source>
</evidence>
<sequence>MSTSDDEITADPIDPNLLSRAGARGVDSLLLEALVHVLIEKGVLTKNDALSVVETVAQIVKGEVDDREAADSQTAAAVRMLKRMYVSFEALEDRPGVVTFDGENVHRMRRPVHGDRPSFPLDD</sequence>
<protein>
    <submittedName>
        <fullName evidence="1">Uncharacterized protein</fullName>
    </submittedName>
</protein>
<reference evidence="1 2" key="1">
    <citation type="submission" date="2018-03" db="EMBL/GenBank/DDBJ databases">
        <title>The draft genome of Sphingosinicella sp. GL-C-18.</title>
        <authorList>
            <person name="Liu L."/>
            <person name="Li L."/>
            <person name="Liang L."/>
            <person name="Zhang X."/>
            <person name="Wang T."/>
        </authorList>
    </citation>
    <scope>NUCLEOTIDE SEQUENCE [LARGE SCALE GENOMIC DNA]</scope>
    <source>
        <strain evidence="1 2">GL-C-18</strain>
    </source>
</reference>
<evidence type="ECO:0000313" key="2">
    <source>
        <dbReference type="Proteomes" id="UP000241167"/>
    </source>
</evidence>
<name>A0A2P7QI92_9SPHN</name>
<comment type="caution">
    <text evidence="1">The sequence shown here is derived from an EMBL/GenBank/DDBJ whole genome shotgun (WGS) entry which is preliminary data.</text>
</comment>
<dbReference type="AlphaFoldDB" id="A0A2P7QI92"/>
<proteinExistence type="predicted"/>